<evidence type="ECO:0000259" key="4">
    <source>
        <dbReference type="Pfam" id="PF13193"/>
    </source>
</evidence>
<dbReference type="InterPro" id="IPR000873">
    <property type="entry name" value="AMP-dep_synth/lig_dom"/>
</dbReference>
<reference evidence="5 6" key="1">
    <citation type="journal article" date="2021" name="Cell Host Microbe">
        <title>in vivo commensal control of Clostridioides difficile virulence.</title>
        <authorList>
            <person name="Girinathan B.P."/>
            <person name="Dibenedetto N."/>
            <person name="Worley J.N."/>
            <person name="Peltier J."/>
            <person name="Arrieta-Ortiz M.L."/>
            <person name="Rupa Christinal Immanuel S."/>
            <person name="Lavin R."/>
            <person name="Delaney M.L."/>
            <person name="Cummins C."/>
            <person name="Hoffmann M."/>
            <person name="Luo Y."/>
            <person name="Gonzalez-Escalona N."/>
            <person name="Allard M."/>
            <person name="Onderdonk A.B."/>
            <person name="Gerber G.K."/>
            <person name="Sonenshein A.L."/>
            <person name="Baliga N."/>
            <person name="Dupuy B."/>
            <person name="Bry L."/>
        </authorList>
    </citation>
    <scope>NUCLEOTIDE SEQUENCE [LARGE SCALE GENOMIC DNA]</scope>
    <source>
        <strain evidence="5 6">DSM 599</strain>
    </source>
</reference>
<protein>
    <submittedName>
        <fullName evidence="5">AMP-binding protein</fullName>
    </submittedName>
</protein>
<dbReference type="InterPro" id="IPR042099">
    <property type="entry name" value="ANL_N_sf"/>
</dbReference>
<organism evidence="5 6">
    <name type="scientific">Clostridium sardiniense</name>
    <name type="common">Clostridium absonum</name>
    <dbReference type="NCBI Taxonomy" id="29369"/>
    <lineage>
        <taxon>Bacteria</taxon>
        <taxon>Bacillati</taxon>
        <taxon>Bacillota</taxon>
        <taxon>Clostridia</taxon>
        <taxon>Eubacteriales</taxon>
        <taxon>Clostridiaceae</taxon>
        <taxon>Clostridium</taxon>
    </lineage>
</organism>
<evidence type="ECO:0000313" key="6">
    <source>
        <dbReference type="Proteomes" id="UP001299068"/>
    </source>
</evidence>
<name>A0ABS7KXF1_CLOSR</name>
<dbReference type="InterPro" id="IPR025110">
    <property type="entry name" value="AMP-bd_C"/>
</dbReference>
<dbReference type="PANTHER" id="PTHR43201:SF5">
    <property type="entry name" value="MEDIUM-CHAIN ACYL-COA LIGASE ACSF2, MITOCHONDRIAL"/>
    <property type="match status" value="1"/>
</dbReference>
<dbReference type="RefSeq" id="WP_221860393.1">
    <property type="nucleotide sequence ID" value="NZ_JAIKTU010000005.1"/>
</dbReference>
<dbReference type="InterPro" id="IPR020845">
    <property type="entry name" value="AMP-binding_CS"/>
</dbReference>
<feature type="domain" description="AMP-binding enzyme C-terminal" evidence="4">
    <location>
        <begin position="408"/>
        <end position="482"/>
    </location>
</feature>
<comment type="similarity">
    <text evidence="1">Belongs to the ATP-dependent AMP-binding enzyme family.</text>
</comment>
<evidence type="ECO:0000259" key="3">
    <source>
        <dbReference type="Pfam" id="PF00501"/>
    </source>
</evidence>
<gene>
    <name evidence="5" type="ORF">K5V21_07290</name>
</gene>
<dbReference type="SUPFAM" id="SSF56801">
    <property type="entry name" value="Acetyl-CoA synthetase-like"/>
    <property type="match status" value="1"/>
</dbReference>
<dbReference type="Pfam" id="PF00501">
    <property type="entry name" value="AMP-binding"/>
    <property type="match status" value="1"/>
</dbReference>
<evidence type="ECO:0000256" key="1">
    <source>
        <dbReference type="ARBA" id="ARBA00006432"/>
    </source>
</evidence>
<dbReference type="Pfam" id="PF13193">
    <property type="entry name" value="AMP-binding_C"/>
    <property type="match status" value="1"/>
</dbReference>
<feature type="domain" description="AMP-dependent synthetase/ligase" evidence="3">
    <location>
        <begin position="15"/>
        <end position="358"/>
    </location>
</feature>
<keyword evidence="2" id="KW-0436">Ligase</keyword>
<proteinExistence type="inferred from homology"/>
<sequence length="496" mass="56164">MIFTDYIFEYSHNLDEVAVIHNEKIRYRDIYDGVIKIQSLLKNIDIVKGDTVILISDNSRFFIESYFGIIKNGNVCVPINPTLKESEIGYIIDTVKPKAIFIQNKYIKKINYIEDKGPLIITEDFSDNVQINTSDNCNKKKEKVSDEDVAVMIFTSGSTSKPKGVMLTHKNLIHNTNSIIEYLKLTKNDRVEVVLPFYYCYGTSLLHTHFRVCGSLVINNKFMFPQDVLEDINKYSCTSIAGVPSTYQILLRMTDMKNMKFNSLRYITQAGGMLANSFIKELIDTLPNTDLYIMYGQTEGTARLSYLPPEKIKEKLGSIGKGIPGVALKIVNENGDCVKVNEVGHLIAKGENVMKGYFNNPEETKLVIRDGWLYTGDLAQIDEDGYIYIVAREKNIIKSGGNRISPREIEDVIVRIPQVIECAVVGVEDDFLGEGIKAFIAVNDKTIDHKYVINFCKENLSSFKVPKYIEFMDSLPKNSSGKILFKKLKEKSESNG</sequence>
<keyword evidence="6" id="KW-1185">Reference proteome</keyword>
<dbReference type="Proteomes" id="UP001299068">
    <property type="component" value="Unassembled WGS sequence"/>
</dbReference>
<comment type="caution">
    <text evidence="5">The sequence shown here is derived from an EMBL/GenBank/DDBJ whole genome shotgun (WGS) entry which is preliminary data.</text>
</comment>
<dbReference type="Gene3D" id="3.30.300.30">
    <property type="match status" value="1"/>
</dbReference>
<evidence type="ECO:0000313" key="5">
    <source>
        <dbReference type="EMBL" id="MBY0755257.1"/>
    </source>
</evidence>
<dbReference type="PANTHER" id="PTHR43201">
    <property type="entry name" value="ACYL-COA SYNTHETASE"/>
    <property type="match status" value="1"/>
</dbReference>
<evidence type="ECO:0000256" key="2">
    <source>
        <dbReference type="ARBA" id="ARBA00022598"/>
    </source>
</evidence>
<accession>A0ABS7KXF1</accession>
<dbReference type="InterPro" id="IPR045851">
    <property type="entry name" value="AMP-bd_C_sf"/>
</dbReference>
<dbReference type="EMBL" id="JAIKTU010000005">
    <property type="protein sequence ID" value="MBY0755257.1"/>
    <property type="molecule type" value="Genomic_DNA"/>
</dbReference>
<dbReference type="Gene3D" id="3.40.50.12780">
    <property type="entry name" value="N-terminal domain of ligase-like"/>
    <property type="match status" value="1"/>
</dbReference>
<dbReference type="PROSITE" id="PS00455">
    <property type="entry name" value="AMP_BINDING"/>
    <property type="match status" value="1"/>
</dbReference>